<evidence type="ECO:0000313" key="1">
    <source>
        <dbReference type="EMBL" id="MBY81302.1"/>
    </source>
</evidence>
<accession>A0A2S2QVZ9</accession>
<sequence>MMRYKSKTMLRAKCITTCILKLFHQCKPETVGKITRVYTVKTFSLINRAAQRYIFVTLTAAISNVKGDSYDSWHCARIIMLRVAFDCAARSRYFLTHLHVSSA</sequence>
<gene>
    <name evidence="1" type="ORF">g.92687</name>
</gene>
<proteinExistence type="predicted"/>
<protein>
    <submittedName>
        <fullName evidence="1">Uncharacterized protein</fullName>
    </submittedName>
</protein>
<name>A0A2S2QVZ9_9HEMI</name>
<reference evidence="1" key="1">
    <citation type="submission" date="2018-04" db="EMBL/GenBank/DDBJ databases">
        <title>Transcriptome assembly of Sipha flava.</title>
        <authorList>
            <person name="Scully E.D."/>
            <person name="Geib S.M."/>
            <person name="Palmer N.A."/>
            <person name="Koch K."/>
            <person name="Bradshaw J."/>
            <person name="Heng-Moss T."/>
            <person name="Sarath G."/>
        </authorList>
    </citation>
    <scope>NUCLEOTIDE SEQUENCE</scope>
</reference>
<dbReference type="AlphaFoldDB" id="A0A2S2QVZ9"/>
<dbReference type="EMBL" id="GGMS01012099">
    <property type="protein sequence ID" value="MBY81302.1"/>
    <property type="molecule type" value="Transcribed_RNA"/>
</dbReference>
<organism evidence="1">
    <name type="scientific">Sipha flava</name>
    <name type="common">yellow sugarcane aphid</name>
    <dbReference type="NCBI Taxonomy" id="143950"/>
    <lineage>
        <taxon>Eukaryota</taxon>
        <taxon>Metazoa</taxon>
        <taxon>Ecdysozoa</taxon>
        <taxon>Arthropoda</taxon>
        <taxon>Hexapoda</taxon>
        <taxon>Insecta</taxon>
        <taxon>Pterygota</taxon>
        <taxon>Neoptera</taxon>
        <taxon>Paraneoptera</taxon>
        <taxon>Hemiptera</taxon>
        <taxon>Sternorrhyncha</taxon>
        <taxon>Aphidomorpha</taxon>
        <taxon>Aphidoidea</taxon>
        <taxon>Aphididae</taxon>
        <taxon>Sipha</taxon>
    </lineage>
</organism>